<dbReference type="InterPro" id="IPR011598">
    <property type="entry name" value="bHLH_dom"/>
</dbReference>
<name>A0A0G4J607_PLABS</name>
<evidence type="ECO:0000256" key="2">
    <source>
        <dbReference type="SAM" id="MobiDB-lite"/>
    </source>
</evidence>
<reference evidence="5 7" key="2">
    <citation type="submission" date="2018-03" db="EMBL/GenBank/DDBJ databases">
        <authorList>
            <person name="Fogelqvist J."/>
        </authorList>
    </citation>
    <scope>NUCLEOTIDE SEQUENCE [LARGE SCALE GENOMIC DNA]</scope>
</reference>
<proteinExistence type="predicted"/>
<evidence type="ECO:0000313" key="4">
    <source>
        <dbReference type="EMBL" id="CEP02804.1"/>
    </source>
</evidence>
<sequence>MEAFTGDDMPFSRRSPYDDAEDDNSSYEPGTKGRGSKRPMTDGMKSRVSTRKVRKNDREKQRRSQLNNQFELMSKILNLGQANKTEKFTILSEAINVINALRIQNTHLREEKADLCQELTKLSAYMQQREFPGSVPPSSGSCQSTIPPGILPSYEVPFTPSASQPDSGSAGYPGGRMSYVATTPSSAMVDDEEDFNIFAP</sequence>
<keyword evidence="5" id="KW-0496">Mitochondrion</keyword>
<dbReference type="SUPFAM" id="SSF47459">
    <property type="entry name" value="HLH, helix-loop-helix DNA-binding domain"/>
    <property type="match status" value="1"/>
</dbReference>
<dbReference type="Proteomes" id="UP000039324">
    <property type="component" value="Unassembled WGS sequence"/>
</dbReference>
<dbReference type="Gene3D" id="4.10.280.10">
    <property type="entry name" value="Helix-loop-helix DNA-binding domain"/>
    <property type="match status" value="1"/>
</dbReference>
<accession>A0A0G4J607</accession>
<dbReference type="EMBL" id="OVEO01000003">
    <property type="protein sequence ID" value="SPQ94917.1"/>
    <property type="molecule type" value="Genomic_DNA"/>
</dbReference>
<reference evidence="4 6" key="1">
    <citation type="submission" date="2015-02" db="EMBL/GenBank/DDBJ databases">
        <authorList>
            <person name="Chooi Y.-H."/>
        </authorList>
    </citation>
    <scope>NUCLEOTIDE SEQUENCE [LARGE SCALE GENOMIC DNA]</scope>
    <source>
        <strain evidence="4">E3</strain>
    </source>
</reference>
<evidence type="ECO:0000313" key="6">
    <source>
        <dbReference type="Proteomes" id="UP000039324"/>
    </source>
</evidence>
<dbReference type="CDD" id="cd19682">
    <property type="entry name" value="bHLHzip_MGA_like"/>
    <property type="match status" value="1"/>
</dbReference>
<dbReference type="PANTHER" id="PTHR46133">
    <property type="entry name" value="BHLH TRANSCRIPTION FACTOR"/>
    <property type="match status" value="1"/>
</dbReference>
<dbReference type="InterPro" id="IPR036638">
    <property type="entry name" value="HLH_DNA-bd_sf"/>
</dbReference>
<dbReference type="EMBL" id="CDSF01000133">
    <property type="protein sequence ID" value="CEP02804.1"/>
    <property type="molecule type" value="Genomic_DNA"/>
</dbReference>
<dbReference type="AlphaFoldDB" id="A0A0G4J607"/>
<feature type="domain" description="BHLH" evidence="3">
    <location>
        <begin position="50"/>
        <end position="101"/>
    </location>
</feature>
<dbReference type="InterPro" id="IPR044818">
    <property type="entry name" value="ILR3-like"/>
</dbReference>
<dbReference type="GO" id="GO:0006879">
    <property type="term" value="P:intracellular iron ion homeostasis"/>
    <property type="evidence" value="ECO:0007669"/>
    <property type="project" value="InterPro"/>
</dbReference>
<feature type="coiled-coil region" evidence="1">
    <location>
        <begin position="91"/>
        <end position="118"/>
    </location>
</feature>
<evidence type="ECO:0000313" key="5">
    <source>
        <dbReference type="EMBL" id="SPQ94917.1"/>
    </source>
</evidence>
<dbReference type="PANTHER" id="PTHR46133:SF15">
    <property type="entry name" value="BHLH TRANSCRIPTION FACTOR"/>
    <property type="match status" value="1"/>
</dbReference>
<evidence type="ECO:0000313" key="7">
    <source>
        <dbReference type="Proteomes" id="UP000290189"/>
    </source>
</evidence>
<dbReference type="Proteomes" id="UP000290189">
    <property type="component" value="Unassembled WGS sequence"/>
</dbReference>
<feature type="region of interest" description="Disordered" evidence="2">
    <location>
        <begin position="153"/>
        <end position="177"/>
    </location>
</feature>
<dbReference type="GO" id="GO:0046983">
    <property type="term" value="F:protein dimerization activity"/>
    <property type="evidence" value="ECO:0007669"/>
    <property type="project" value="InterPro"/>
</dbReference>
<evidence type="ECO:0000256" key="1">
    <source>
        <dbReference type="SAM" id="Coils"/>
    </source>
</evidence>
<feature type="region of interest" description="Disordered" evidence="2">
    <location>
        <begin position="1"/>
        <end position="67"/>
    </location>
</feature>
<protein>
    <recommendedName>
        <fullName evidence="3">BHLH domain-containing protein</fullName>
    </recommendedName>
</protein>
<evidence type="ECO:0000259" key="3">
    <source>
        <dbReference type="PROSITE" id="PS50888"/>
    </source>
</evidence>
<geneLocation type="mitochondrion" evidence="5"/>
<dbReference type="SMART" id="SM00353">
    <property type="entry name" value="HLH"/>
    <property type="match status" value="1"/>
</dbReference>
<dbReference type="OrthoDB" id="515493at2759"/>
<keyword evidence="6" id="KW-1185">Reference proteome</keyword>
<keyword evidence="1" id="KW-0175">Coiled coil</keyword>
<dbReference type="Pfam" id="PF00010">
    <property type="entry name" value="HLH"/>
    <property type="match status" value="1"/>
</dbReference>
<gene>
    <name evidence="4" type="ORF">PBRA_002771</name>
    <name evidence="5" type="ORF">PLBR_LOCUS2132</name>
</gene>
<dbReference type="PROSITE" id="PS50888">
    <property type="entry name" value="BHLH"/>
    <property type="match status" value="1"/>
</dbReference>
<organism evidence="4 6">
    <name type="scientific">Plasmodiophora brassicae</name>
    <name type="common">Clubroot disease agent</name>
    <dbReference type="NCBI Taxonomy" id="37360"/>
    <lineage>
        <taxon>Eukaryota</taxon>
        <taxon>Sar</taxon>
        <taxon>Rhizaria</taxon>
        <taxon>Endomyxa</taxon>
        <taxon>Phytomyxea</taxon>
        <taxon>Plasmodiophorida</taxon>
        <taxon>Plasmodiophoridae</taxon>
        <taxon>Plasmodiophora</taxon>
    </lineage>
</organism>
<dbReference type="GO" id="GO:0003700">
    <property type="term" value="F:DNA-binding transcription factor activity"/>
    <property type="evidence" value="ECO:0007669"/>
    <property type="project" value="InterPro"/>
</dbReference>